<dbReference type="SUPFAM" id="SSF49303">
    <property type="entry name" value="beta-Galactosidase/glucuronidase domain"/>
    <property type="match status" value="1"/>
</dbReference>
<dbReference type="EC" id="3.2.1.25" evidence="3"/>
<organism evidence="10 11">
    <name type="scientific">Xylanimonas protaetiae</name>
    <dbReference type="NCBI Taxonomy" id="2509457"/>
    <lineage>
        <taxon>Bacteria</taxon>
        <taxon>Bacillati</taxon>
        <taxon>Actinomycetota</taxon>
        <taxon>Actinomycetes</taxon>
        <taxon>Micrococcales</taxon>
        <taxon>Promicromonosporaceae</taxon>
        <taxon>Xylanimonas</taxon>
    </lineage>
</organism>
<dbReference type="Pfam" id="PF22666">
    <property type="entry name" value="Glyco_hydro_2_N2"/>
    <property type="match status" value="1"/>
</dbReference>
<evidence type="ECO:0000256" key="5">
    <source>
        <dbReference type="ARBA" id="ARBA00022801"/>
    </source>
</evidence>
<dbReference type="AlphaFoldDB" id="A0A4P6FBH1"/>
<dbReference type="Gene3D" id="2.60.120.260">
    <property type="entry name" value="Galactose-binding domain-like"/>
    <property type="match status" value="1"/>
</dbReference>
<evidence type="ECO:0000256" key="2">
    <source>
        <dbReference type="ARBA" id="ARBA00007401"/>
    </source>
</evidence>
<name>A0A4P6FBH1_9MICO</name>
<dbReference type="InterPro" id="IPR054593">
    <property type="entry name" value="Beta-mannosidase-like_N2"/>
</dbReference>
<keyword evidence="6" id="KW-0326">Glycosidase</keyword>
<evidence type="ECO:0000259" key="9">
    <source>
        <dbReference type="Pfam" id="PF22666"/>
    </source>
</evidence>
<evidence type="ECO:0000313" key="10">
    <source>
        <dbReference type="EMBL" id="QAY71649.1"/>
    </source>
</evidence>
<dbReference type="EMBL" id="CP035493">
    <property type="protein sequence ID" value="QAY71649.1"/>
    <property type="molecule type" value="Genomic_DNA"/>
</dbReference>
<feature type="region of interest" description="Disordered" evidence="7">
    <location>
        <begin position="1"/>
        <end position="22"/>
    </location>
</feature>
<evidence type="ECO:0000313" key="11">
    <source>
        <dbReference type="Proteomes" id="UP000292118"/>
    </source>
</evidence>
<evidence type="ECO:0000256" key="7">
    <source>
        <dbReference type="SAM" id="MobiDB-lite"/>
    </source>
</evidence>
<evidence type="ECO:0000259" key="8">
    <source>
        <dbReference type="Pfam" id="PF02836"/>
    </source>
</evidence>
<dbReference type="GO" id="GO:0005975">
    <property type="term" value="P:carbohydrate metabolic process"/>
    <property type="evidence" value="ECO:0007669"/>
    <property type="project" value="InterPro"/>
</dbReference>
<keyword evidence="5" id="KW-0378">Hydrolase</keyword>
<dbReference type="SUPFAM" id="SSF51445">
    <property type="entry name" value="(Trans)glycosidases"/>
    <property type="match status" value="1"/>
</dbReference>
<protein>
    <recommendedName>
        <fullName evidence="3">beta-mannosidase</fullName>
        <ecNumber evidence="3">3.2.1.25</ecNumber>
    </recommendedName>
</protein>
<comment type="catalytic activity">
    <reaction evidence="1">
        <text>Hydrolysis of terminal, non-reducing beta-D-mannose residues in beta-D-mannosides.</text>
        <dbReference type="EC" id="3.2.1.25"/>
    </reaction>
</comment>
<dbReference type="PANTHER" id="PTHR43730:SF1">
    <property type="entry name" value="BETA-MANNOSIDASE"/>
    <property type="match status" value="1"/>
</dbReference>
<evidence type="ECO:0000256" key="3">
    <source>
        <dbReference type="ARBA" id="ARBA00012754"/>
    </source>
</evidence>
<dbReference type="PANTHER" id="PTHR43730">
    <property type="entry name" value="BETA-MANNOSIDASE"/>
    <property type="match status" value="1"/>
</dbReference>
<feature type="domain" description="Glycoside hydrolase family 2 catalytic" evidence="8">
    <location>
        <begin position="365"/>
        <end position="513"/>
    </location>
</feature>
<comment type="similarity">
    <text evidence="2">Belongs to the glycosyl hydrolase 2 family.</text>
</comment>
<gene>
    <name evidence="10" type="ORF">ET471_17735</name>
</gene>
<proteinExistence type="inferred from homology"/>
<dbReference type="Proteomes" id="UP000292118">
    <property type="component" value="Chromosome"/>
</dbReference>
<keyword evidence="4" id="KW-0732">Signal</keyword>
<dbReference type="SUPFAM" id="SSF49785">
    <property type="entry name" value="Galactose-binding domain-like"/>
    <property type="match status" value="1"/>
</dbReference>
<dbReference type="InterPro" id="IPR008979">
    <property type="entry name" value="Galactose-bd-like_sf"/>
</dbReference>
<keyword evidence="11" id="KW-1185">Reference proteome</keyword>
<accession>A0A4P6FBH1</accession>
<dbReference type="OrthoDB" id="9758603at2"/>
<dbReference type="InterPro" id="IPR013783">
    <property type="entry name" value="Ig-like_fold"/>
</dbReference>
<evidence type="ECO:0000256" key="6">
    <source>
        <dbReference type="ARBA" id="ARBA00023295"/>
    </source>
</evidence>
<dbReference type="InterPro" id="IPR006103">
    <property type="entry name" value="Glyco_hydro_2_cat"/>
</dbReference>
<evidence type="ECO:0000256" key="4">
    <source>
        <dbReference type="ARBA" id="ARBA00022729"/>
    </source>
</evidence>
<dbReference type="Gene3D" id="2.60.40.10">
    <property type="entry name" value="Immunoglobulins"/>
    <property type="match status" value="1"/>
</dbReference>
<dbReference type="InterPro" id="IPR017853">
    <property type="entry name" value="GH"/>
</dbReference>
<dbReference type="KEGG" id="xya:ET471_17735"/>
<sequence length="917" mass="98949">MASPRRVRRAERTRRAVRGRRSGPRTAVFLDADAQQRGGAVITDLTGSWLLREALGETWRWYVDAPLGTAGNNVGAAAATAAATPGWLPARLPSSVRGDLLRAGEIPSPYVGRDSKASEWVSERHWVYRRTCALPRPLAADEVAFLELDAVDPRALVLVDGQEVGVATGPFGTSRIAVGALLADGAEHRLALVLPPAPASQPQVGRSSEVRVHTPRMTYGWDFCPRLVHQGVWGPLRVVAGTAVDGGTSATTAVRHDDDGPLGEVRVRGRLHAAPGRSLRVTVTVDGEEAARAVVVAADGTASVDLDAAVRAPELWWPHGLGDQRRYGVALLVDGESVWHRRVGFREAAWEVNPGSPAGAEPYSLRVNGRPVRLTGWNWAPADALYGEVTRERLRHLLTLARDSGARLLRVWGGGLIETADFYDLADELGLLVWQEFSLSSSGMDSTPSDNPEFVALLRTAAREAVRERGHHPSLVLWGGGNELDLDGVPLRTEQSPALTALAKELAELDPARRWVSTSPTGPVFHNRMDVIEAGPDRLHDVHGPWEHQGLVDHYTLYNAGTCLAHTEFGVEGMASARQLAALVPGEPGLPGDPRPLDRSNPVMRHLGEWWNNAPLVHAAFGGRLVDPVGREDVDAVRRASQLLQATGLAYAVEADMRRVPRCSMVLPWQLAESFPNAWCTAVVEYHGDVKPAYHAVRRAFAERRVTLQLERGAWHGCAEVSAAAWVWADPVCPAPAGGTLRLALCDLTTGSAVANREWPLDVVGDPEEVGTLTVPAATLADVGPMVAWVARWVDPAGSVIDEEVTLASLTQDWGPLCDLPAADVRVEVDAADHVWQVEVTNTGSTTVVGLDLHDTRPAGAEGHVRRRLDPGPLLPSQTRTVTARWDGVPSQDRALLLDAWNLTPQTLTAHRHGAPA</sequence>
<dbReference type="InterPro" id="IPR036156">
    <property type="entry name" value="Beta-gal/glucu_dom_sf"/>
</dbReference>
<evidence type="ECO:0000256" key="1">
    <source>
        <dbReference type="ARBA" id="ARBA00000829"/>
    </source>
</evidence>
<dbReference type="GO" id="GO:0006516">
    <property type="term" value="P:glycoprotein catabolic process"/>
    <property type="evidence" value="ECO:0007669"/>
    <property type="project" value="TreeGrafter"/>
</dbReference>
<feature type="domain" description="Beta-mannosidase-like galactose-binding" evidence="9">
    <location>
        <begin position="84"/>
        <end position="233"/>
    </location>
</feature>
<dbReference type="GO" id="GO:0004567">
    <property type="term" value="F:beta-mannosidase activity"/>
    <property type="evidence" value="ECO:0007669"/>
    <property type="project" value="UniProtKB-EC"/>
</dbReference>
<dbReference type="InterPro" id="IPR050887">
    <property type="entry name" value="Beta-mannosidase_GH2"/>
</dbReference>
<dbReference type="Gene3D" id="3.20.20.80">
    <property type="entry name" value="Glycosidases"/>
    <property type="match status" value="1"/>
</dbReference>
<dbReference type="Pfam" id="PF02836">
    <property type="entry name" value="Glyco_hydro_2_C"/>
    <property type="match status" value="1"/>
</dbReference>
<reference evidence="10 11" key="1">
    <citation type="submission" date="2019-01" db="EMBL/GenBank/DDBJ databases">
        <title>Genome sequencing of strain FW10M-9.</title>
        <authorList>
            <person name="Heo J."/>
            <person name="Kim S.-J."/>
            <person name="Kim J.-S."/>
            <person name="Hong S.-B."/>
            <person name="Kwon S.-W."/>
        </authorList>
    </citation>
    <scope>NUCLEOTIDE SEQUENCE [LARGE SCALE GENOMIC DNA]</scope>
    <source>
        <strain evidence="10 11">FW10M-9</strain>
    </source>
</reference>